<gene>
    <name evidence="2" type="ORF">N8I74_07485</name>
</gene>
<proteinExistence type="predicted"/>
<accession>A0ABY6DRJ6</accession>
<reference evidence="2" key="1">
    <citation type="submission" date="2022-10" db="EMBL/GenBank/DDBJ databases">
        <title>Chitiniphilus purpureus sp. nov., a novel chitin-degrading bacterium isolated from crawfish pond sediment.</title>
        <authorList>
            <person name="Li K."/>
        </authorList>
    </citation>
    <scope>NUCLEOTIDE SEQUENCE</scope>
    <source>
        <strain evidence="2">CD1</strain>
    </source>
</reference>
<sequence length="157" mass="16533">MPVGAADRSTFAAAWQARLVTGFPLLAAMQIEVGGDAADWWLTAPFAPNRNDHGTAFGASISTLATIAGWMGALLAGGTDCDAVIQSGSTEFLHPITGAFHARPQPPGPDEIARAHAALRRGRPARLSLRVTVLDEGMRIAAQFEGRYVLSPCRPGQ</sequence>
<dbReference type="Pfam" id="PF09500">
    <property type="entry name" value="YiiD_C"/>
    <property type="match status" value="1"/>
</dbReference>
<organism evidence="2 3">
    <name type="scientific">Chitiniphilus purpureus</name>
    <dbReference type="NCBI Taxonomy" id="2981137"/>
    <lineage>
        <taxon>Bacteria</taxon>
        <taxon>Pseudomonadati</taxon>
        <taxon>Pseudomonadota</taxon>
        <taxon>Betaproteobacteria</taxon>
        <taxon>Neisseriales</taxon>
        <taxon>Chitinibacteraceae</taxon>
        <taxon>Chitiniphilus</taxon>
    </lineage>
</organism>
<dbReference type="RefSeq" id="WP_263126253.1">
    <property type="nucleotide sequence ID" value="NZ_CP106753.1"/>
</dbReference>
<dbReference type="SUPFAM" id="SSF54637">
    <property type="entry name" value="Thioesterase/thiol ester dehydrase-isomerase"/>
    <property type="match status" value="1"/>
</dbReference>
<dbReference type="Gene3D" id="3.10.129.10">
    <property type="entry name" value="Hotdog Thioesterase"/>
    <property type="match status" value="1"/>
</dbReference>
<dbReference type="Proteomes" id="UP001061302">
    <property type="component" value="Chromosome"/>
</dbReference>
<keyword evidence="3" id="KW-1185">Reference proteome</keyword>
<name>A0ABY6DRJ6_9NEIS</name>
<dbReference type="EMBL" id="CP106753">
    <property type="protein sequence ID" value="UXY16848.1"/>
    <property type="molecule type" value="Genomic_DNA"/>
</dbReference>
<feature type="domain" description="Thioesterase putative" evidence="1">
    <location>
        <begin position="16"/>
        <end position="151"/>
    </location>
</feature>
<dbReference type="InterPro" id="IPR029069">
    <property type="entry name" value="HotDog_dom_sf"/>
</dbReference>
<evidence type="ECO:0000313" key="2">
    <source>
        <dbReference type="EMBL" id="UXY16848.1"/>
    </source>
</evidence>
<protein>
    <submittedName>
        <fullName evidence="2">Thioesterase domain-containing protein</fullName>
    </submittedName>
</protein>
<evidence type="ECO:0000313" key="3">
    <source>
        <dbReference type="Proteomes" id="UP001061302"/>
    </source>
</evidence>
<evidence type="ECO:0000259" key="1">
    <source>
        <dbReference type="Pfam" id="PF09500"/>
    </source>
</evidence>
<dbReference type="InterPro" id="IPR012660">
    <property type="entry name" value="YiiD_C"/>
</dbReference>
<dbReference type="CDD" id="cd03440">
    <property type="entry name" value="hot_dog"/>
    <property type="match status" value="1"/>
</dbReference>